<proteinExistence type="predicted"/>
<evidence type="ECO:0000313" key="1">
    <source>
        <dbReference type="EMBL" id="MFB5191990.1"/>
    </source>
</evidence>
<dbReference type="Pfam" id="PF10842">
    <property type="entry name" value="DUF2642"/>
    <property type="match status" value="1"/>
</dbReference>
<comment type="caution">
    <text evidence="1">The sequence shown here is derived from an EMBL/GenBank/DDBJ whole genome shotgun (WGS) entry which is preliminary data.</text>
</comment>
<evidence type="ECO:0000313" key="2">
    <source>
        <dbReference type="Proteomes" id="UP001579974"/>
    </source>
</evidence>
<organism evidence="1 2">
    <name type="scientific">Alicyclobacillus fastidiosus</name>
    <dbReference type="NCBI Taxonomy" id="392011"/>
    <lineage>
        <taxon>Bacteria</taxon>
        <taxon>Bacillati</taxon>
        <taxon>Bacillota</taxon>
        <taxon>Bacilli</taxon>
        <taxon>Bacillales</taxon>
        <taxon>Alicyclobacillaceae</taxon>
        <taxon>Alicyclobacillus</taxon>
    </lineage>
</organism>
<gene>
    <name evidence="1" type="ORF">KKP3000_000782</name>
</gene>
<protein>
    <submittedName>
        <fullName evidence="1">DUF2642 domain-containing protein</fullName>
    </submittedName>
</protein>
<name>A0ABV5AI81_9BACL</name>
<dbReference type="Proteomes" id="UP001579974">
    <property type="component" value="Unassembled WGS sequence"/>
</dbReference>
<reference evidence="1 2" key="1">
    <citation type="journal article" date="2024" name="Int. J. Mol. Sci.">
        <title>Exploration of Alicyclobacillus spp. Genome in Search of Antibiotic Resistance.</title>
        <authorList>
            <person name="Bucka-Kolendo J."/>
            <person name="Kiousi D.E."/>
            <person name="Dekowska A."/>
            <person name="Mikolajczuk-Szczyrba A."/>
            <person name="Karadedos D.M."/>
            <person name="Michael P."/>
            <person name="Galanis A."/>
            <person name="Sokolowska B."/>
        </authorList>
    </citation>
    <scope>NUCLEOTIDE SEQUENCE [LARGE SCALE GENOMIC DNA]</scope>
    <source>
        <strain evidence="1 2">KKP 3000</strain>
    </source>
</reference>
<sequence>MALSRLPDNTASGPVQEGVGNVNINAAGIGNIGGGSLLDTIEGLFPVRPEGPANLRQALLRLLNQNVVITTQFESITGTLIRVERDYVVIVETTSNVVLIPIRKIESVTAA</sequence>
<dbReference type="EMBL" id="JBDXSU010000016">
    <property type="protein sequence ID" value="MFB5191990.1"/>
    <property type="molecule type" value="Genomic_DNA"/>
</dbReference>
<dbReference type="InterPro" id="IPR020139">
    <property type="entry name" value="DUF2642"/>
</dbReference>
<dbReference type="RefSeq" id="WP_375330582.1">
    <property type="nucleotide sequence ID" value="NZ_JBDXSU010000016.1"/>
</dbReference>
<accession>A0ABV5AI81</accession>
<keyword evidence="2" id="KW-1185">Reference proteome</keyword>